<keyword evidence="5" id="KW-0862">Zinc</keyword>
<gene>
    <name evidence="7" type="ORF">EDWATA_00698</name>
</gene>
<dbReference type="Proteomes" id="UP000003692">
    <property type="component" value="Unassembled WGS sequence"/>
</dbReference>
<dbReference type="HOGENOM" id="CLU_039228_7_1_6"/>
<dbReference type="Gene3D" id="3.20.20.140">
    <property type="entry name" value="Metal-dependent hydrolases"/>
    <property type="match status" value="1"/>
</dbReference>
<dbReference type="GO" id="GO:0005829">
    <property type="term" value="C:cytosol"/>
    <property type="evidence" value="ECO:0007669"/>
    <property type="project" value="TreeGrafter"/>
</dbReference>
<evidence type="ECO:0000313" key="8">
    <source>
        <dbReference type="Proteomes" id="UP000003692"/>
    </source>
</evidence>
<evidence type="ECO:0000256" key="5">
    <source>
        <dbReference type="ARBA" id="ARBA00022833"/>
    </source>
</evidence>
<sequence length="389" mass="44426">MAGSPKMRLFSPLSRETVMPATQTITWTEFLTQFPKVDLHYHLLGGVRLTTMRDLARRAGVALSEQEAKSFYRRYQAETGQAKGGIAALNFLYPLLRSPQDYYRVMLEVAEDAAATGVRHLELFWNPSDTPLPYDEVTAALAQGLADAARRWEIHALFLPAINREKSPEEAVRMVETVLAHPHPLVAGIGIDYREHDAPIEHFWKAYRLAQHGGLRLTGHCSEFGLHWRNVESGLDLLQLERIDHGYSIIDNPALLARYARAGIPFTVVPSNTYFLKCWPDHDDWRRHHPIRRMAQAGLTLIPATDDWHMHDTNGAECYRVMVEEFGFDLDGVRHLLANGIDACWQPEALKTRWRAQWLAEFDALRARLEREPSPEAGHHLIYQPHHGE</sequence>
<evidence type="ECO:0000256" key="2">
    <source>
        <dbReference type="ARBA" id="ARBA00006676"/>
    </source>
</evidence>
<dbReference type="GO" id="GO:0000034">
    <property type="term" value="F:adenine deaminase activity"/>
    <property type="evidence" value="ECO:0007669"/>
    <property type="project" value="TreeGrafter"/>
</dbReference>
<dbReference type="PANTHER" id="PTHR43114:SF6">
    <property type="entry name" value="ADENINE DEAMINASE"/>
    <property type="match status" value="1"/>
</dbReference>
<dbReference type="GO" id="GO:0043103">
    <property type="term" value="P:hypoxanthine salvage"/>
    <property type="evidence" value="ECO:0007669"/>
    <property type="project" value="TreeGrafter"/>
</dbReference>
<dbReference type="SUPFAM" id="SSF51556">
    <property type="entry name" value="Metallo-dependent hydrolases"/>
    <property type="match status" value="1"/>
</dbReference>
<accession>D4F1V4</accession>
<comment type="cofactor">
    <cofactor evidence="1">
        <name>Zn(2+)</name>
        <dbReference type="ChEBI" id="CHEBI:29105"/>
    </cofactor>
</comment>
<organism evidence="7 8">
    <name type="scientific">Edwardsiella tarda ATCC 23685</name>
    <dbReference type="NCBI Taxonomy" id="500638"/>
    <lineage>
        <taxon>Bacteria</taxon>
        <taxon>Pseudomonadati</taxon>
        <taxon>Pseudomonadota</taxon>
        <taxon>Gammaproteobacteria</taxon>
        <taxon>Enterobacterales</taxon>
        <taxon>Hafniaceae</taxon>
        <taxon>Edwardsiella</taxon>
    </lineage>
</organism>
<keyword evidence="4" id="KW-0378">Hydrolase</keyword>
<dbReference type="InterPro" id="IPR001365">
    <property type="entry name" value="A_deaminase_dom"/>
</dbReference>
<dbReference type="GO" id="GO:0046872">
    <property type="term" value="F:metal ion binding"/>
    <property type="evidence" value="ECO:0007669"/>
    <property type="project" value="UniProtKB-KW"/>
</dbReference>
<reference evidence="7 8" key="1">
    <citation type="submission" date="2010-02" db="EMBL/GenBank/DDBJ databases">
        <authorList>
            <person name="Weinstock G."/>
            <person name="Sodergren E."/>
            <person name="Clifton S."/>
            <person name="Fulton L."/>
            <person name="Fulton B."/>
            <person name="Courtney L."/>
            <person name="Fronick C."/>
            <person name="Harrison M."/>
            <person name="Strong C."/>
            <person name="Farmer C."/>
            <person name="Delahaunty K."/>
            <person name="Markovic C."/>
            <person name="Hall O."/>
            <person name="Minx P."/>
            <person name="Tomlinson C."/>
            <person name="Mitreva M."/>
            <person name="Nelson J."/>
            <person name="Hou S."/>
            <person name="Wollam A."/>
            <person name="Pepin K.H."/>
            <person name="Johnson M."/>
            <person name="Bhonagiri V."/>
            <person name="Zhang X."/>
            <person name="Suruliraj S."/>
            <person name="Warren W."/>
            <person name="Chinwalla A."/>
            <person name="Mardis E.R."/>
            <person name="Wilson R.K."/>
        </authorList>
    </citation>
    <scope>NUCLEOTIDE SEQUENCE [LARGE SCALE GENOMIC DNA]</scope>
    <source>
        <strain evidence="7 8">ATCC 23685</strain>
    </source>
</reference>
<comment type="similarity">
    <text evidence="2">Belongs to the metallo-dependent hydrolases superfamily. Adenosine and AMP deaminases family.</text>
</comment>
<comment type="caution">
    <text evidence="7">The sequence shown here is derived from an EMBL/GenBank/DDBJ whole genome shotgun (WGS) entry which is preliminary data.</text>
</comment>
<dbReference type="PANTHER" id="PTHR43114">
    <property type="entry name" value="ADENINE DEAMINASE"/>
    <property type="match status" value="1"/>
</dbReference>
<dbReference type="Pfam" id="PF00962">
    <property type="entry name" value="A_deaminase"/>
    <property type="match status" value="1"/>
</dbReference>
<protein>
    <submittedName>
        <fullName evidence="7">Putative adenosine deaminase</fullName>
    </submittedName>
</protein>
<evidence type="ECO:0000256" key="3">
    <source>
        <dbReference type="ARBA" id="ARBA00022723"/>
    </source>
</evidence>
<evidence type="ECO:0000313" key="7">
    <source>
        <dbReference type="EMBL" id="EFE24239.1"/>
    </source>
</evidence>
<evidence type="ECO:0000256" key="1">
    <source>
        <dbReference type="ARBA" id="ARBA00001947"/>
    </source>
</evidence>
<name>D4F1V4_EDWTA</name>
<dbReference type="InterPro" id="IPR006330">
    <property type="entry name" value="Ado/ade_deaminase"/>
</dbReference>
<dbReference type="EMBL" id="ADGK01000028">
    <property type="protein sequence ID" value="EFE24239.1"/>
    <property type="molecule type" value="Genomic_DNA"/>
</dbReference>
<dbReference type="AlphaFoldDB" id="D4F1V4"/>
<feature type="domain" description="Adenosine deaminase" evidence="6">
    <location>
        <begin position="35"/>
        <end position="352"/>
    </location>
</feature>
<evidence type="ECO:0000256" key="4">
    <source>
        <dbReference type="ARBA" id="ARBA00022801"/>
    </source>
</evidence>
<keyword evidence="3" id="KW-0479">Metal-binding</keyword>
<dbReference type="GO" id="GO:0006146">
    <property type="term" value="P:adenine catabolic process"/>
    <property type="evidence" value="ECO:0007669"/>
    <property type="project" value="TreeGrafter"/>
</dbReference>
<dbReference type="InterPro" id="IPR032466">
    <property type="entry name" value="Metal_Hydrolase"/>
</dbReference>
<proteinExistence type="inferred from homology"/>
<evidence type="ECO:0000259" key="6">
    <source>
        <dbReference type="Pfam" id="PF00962"/>
    </source>
</evidence>